<accession>A0AAW1ST53</accession>
<protein>
    <submittedName>
        <fullName evidence="1">Uncharacterized protein</fullName>
    </submittedName>
</protein>
<sequence>MGCAGSKDDAQEAPGLLCGTTQIVNGTSVDLRSYPYLYFTDPFRLFSSIEVDFAPSMCVESCPGASDACLLSGLPCTANNQYRCPYYQNVSQYDLTTSEQPYQDEYFSALTSTTLASCTASTTGIPSAFSQYQNSFVTTGASGSALCGESFQLSSQYPSQGPCYAVWAPTIPWFNRQVSAP</sequence>
<evidence type="ECO:0000313" key="1">
    <source>
        <dbReference type="EMBL" id="KAK9854781.1"/>
    </source>
</evidence>
<keyword evidence="2" id="KW-1185">Reference proteome</keyword>
<organism evidence="1 2">
    <name type="scientific">Apatococcus fuscideae</name>
    <dbReference type="NCBI Taxonomy" id="2026836"/>
    <lineage>
        <taxon>Eukaryota</taxon>
        <taxon>Viridiplantae</taxon>
        <taxon>Chlorophyta</taxon>
        <taxon>core chlorophytes</taxon>
        <taxon>Trebouxiophyceae</taxon>
        <taxon>Chlorellales</taxon>
        <taxon>Chlorellaceae</taxon>
        <taxon>Apatococcus</taxon>
    </lineage>
</organism>
<comment type="caution">
    <text evidence="1">The sequence shown here is derived from an EMBL/GenBank/DDBJ whole genome shotgun (WGS) entry which is preliminary data.</text>
</comment>
<dbReference type="Proteomes" id="UP001485043">
    <property type="component" value="Unassembled WGS sequence"/>
</dbReference>
<proteinExistence type="predicted"/>
<reference evidence="1 2" key="1">
    <citation type="journal article" date="2024" name="Nat. Commun.">
        <title>Phylogenomics reveals the evolutionary origins of lichenization in chlorophyte algae.</title>
        <authorList>
            <person name="Puginier C."/>
            <person name="Libourel C."/>
            <person name="Otte J."/>
            <person name="Skaloud P."/>
            <person name="Haon M."/>
            <person name="Grisel S."/>
            <person name="Petersen M."/>
            <person name="Berrin J.G."/>
            <person name="Delaux P.M."/>
            <person name="Dal Grande F."/>
            <person name="Keller J."/>
        </authorList>
    </citation>
    <scope>NUCLEOTIDE SEQUENCE [LARGE SCALE GENOMIC DNA]</scope>
    <source>
        <strain evidence="1 2">SAG 2523</strain>
    </source>
</reference>
<dbReference type="AlphaFoldDB" id="A0AAW1ST53"/>
<gene>
    <name evidence="1" type="ORF">WJX84_005110</name>
</gene>
<name>A0AAW1ST53_9CHLO</name>
<dbReference type="EMBL" id="JALJOV010001089">
    <property type="protein sequence ID" value="KAK9854781.1"/>
    <property type="molecule type" value="Genomic_DNA"/>
</dbReference>
<evidence type="ECO:0000313" key="2">
    <source>
        <dbReference type="Proteomes" id="UP001485043"/>
    </source>
</evidence>